<dbReference type="Proteomes" id="UP000256561">
    <property type="component" value="Unassembled WGS sequence"/>
</dbReference>
<feature type="signal peptide" evidence="1">
    <location>
        <begin position="1"/>
        <end position="19"/>
    </location>
</feature>
<dbReference type="PANTHER" id="PTHR34406">
    <property type="entry name" value="PROTEIN YCEI"/>
    <property type="match status" value="1"/>
</dbReference>
<keyword evidence="4" id="KW-1185">Reference proteome</keyword>
<evidence type="ECO:0000259" key="2">
    <source>
        <dbReference type="SMART" id="SM00867"/>
    </source>
</evidence>
<dbReference type="EMBL" id="QRHA01000008">
    <property type="protein sequence ID" value="RDV24866.1"/>
    <property type="molecule type" value="Genomic_DNA"/>
</dbReference>
<protein>
    <submittedName>
        <fullName evidence="3">YceI family protein</fullName>
    </submittedName>
</protein>
<organism evidence="3 4">
    <name type="scientific">Alteromonas aestuariivivens</name>
    <dbReference type="NCBI Taxonomy" id="1938339"/>
    <lineage>
        <taxon>Bacteria</taxon>
        <taxon>Pseudomonadati</taxon>
        <taxon>Pseudomonadota</taxon>
        <taxon>Gammaproteobacteria</taxon>
        <taxon>Alteromonadales</taxon>
        <taxon>Alteromonadaceae</taxon>
        <taxon>Alteromonas/Salinimonas group</taxon>
        <taxon>Alteromonas</taxon>
    </lineage>
</organism>
<dbReference type="InterPro" id="IPR036761">
    <property type="entry name" value="TTHA0802/YceI-like_sf"/>
</dbReference>
<keyword evidence="1" id="KW-0732">Signal</keyword>
<dbReference type="InterPro" id="IPR007372">
    <property type="entry name" value="Lipid/polyisoprenoid-bd_YceI"/>
</dbReference>
<evidence type="ECO:0000313" key="4">
    <source>
        <dbReference type="Proteomes" id="UP000256561"/>
    </source>
</evidence>
<proteinExistence type="predicted"/>
<dbReference type="Gene3D" id="2.40.128.110">
    <property type="entry name" value="Lipid/polyisoprenoid-binding, YceI-like"/>
    <property type="match status" value="1"/>
</dbReference>
<sequence length="189" mass="20078">MFLRTVLAVSGLCAMPALAAWQLDKSASSLHFLTTKNAQVTEIHQFTALNGSVSDSGQLSVEVPLASVNTSIEIRDTRMKELLFDVANFPVATFTAQVPESLLRTQAGQTLQGTVEGKLTLHGTAAPASFEVIVNRVDDDTLSVTTVSPTLVQAKDFALEEGVAALQKIAGLDSITLAVPVTFSVTFTR</sequence>
<reference evidence="4" key="1">
    <citation type="submission" date="2018-08" db="EMBL/GenBank/DDBJ databases">
        <authorList>
            <person name="Zhang J."/>
            <person name="Du Z.-J."/>
        </authorList>
    </citation>
    <scope>NUCLEOTIDE SEQUENCE [LARGE SCALE GENOMIC DNA]</scope>
    <source>
        <strain evidence="4">KCTC 52655</strain>
    </source>
</reference>
<dbReference type="PIRSF" id="PIRSF029811">
    <property type="entry name" value="UCP029811"/>
    <property type="match status" value="1"/>
</dbReference>
<name>A0A3D8M5C8_9ALTE</name>
<dbReference type="RefSeq" id="WP_115593736.1">
    <property type="nucleotide sequence ID" value="NZ_QRHA01000008.1"/>
</dbReference>
<dbReference type="PANTHER" id="PTHR34406:SF1">
    <property type="entry name" value="PROTEIN YCEI"/>
    <property type="match status" value="1"/>
</dbReference>
<evidence type="ECO:0000313" key="3">
    <source>
        <dbReference type="EMBL" id="RDV24866.1"/>
    </source>
</evidence>
<dbReference type="SMART" id="SM00867">
    <property type="entry name" value="YceI"/>
    <property type="match status" value="1"/>
</dbReference>
<dbReference type="InterPro" id="IPR027016">
    <property type="entry name" value="UCP029811"/>
</dbReference>
<dbReference type="SUPFAM" id="SSF101874">
    <property type="entry name" value="YceI-like"/>
    <property type="match status" value="1"/>
</dbReference>
<accession>A0A3D8M5C8</accession>
<gene>
    <name evidence="3" type="ORF">DXV75_12400</name>
</gene>
<comment type="caution">
    <text evidence="3">The sequence shown here is derived from an EMBL/GenBank/DDBJ whole genome shotgun (WGS) entry which is preliminary data.</text>
</comment>
<feature type="domain" description="Lipid/polyisoprenoid-binding YceI-like" evidence="2">
    <location>
        <begin position="20"/>
        <end position="188"/>
    </location>
</feature>
<dbReference type="AlphaFoldDB" id="A0A3D8M5C8"/>
<evidence type="ECO:0000256" key="1">
    <source>
        <dbReference type="SAM" id="SignalP"/>
    </source>
</evidence>
<dbReference type="OrthoDB" id="9793816at2"/>
<feature type="chain" id="PRO_5017792053" evidence="1">
    <location>
        <begin position="20"/>
        <end position="189"/>
    </location>
</feature>
<dbReference type="Pfam" id="PF04264">
    <property type="entry name" value="YceI"/>
    <property type="match status" value="1"/>
</dbReference>